<keyword evidence="1" id="KW-0472">Membrane</keyword>
<dbReference type="PANTHER" id="PTHR48090:SF7">
    <property type="entry name" value="RFBJ PROTEIN"/>
    <property type="match status" value="1"/>
</dbReference>
<accession>A0A971M1N8</accession>
<dbReference type="PANTHER" id="PTHR48090">
    <property type="entry name" value="UNDECAPRENYL-PHOSPHATE 4-DEOXY-4-FORMAMIDO-L-ARABINOSE TRANSFERASE-RELATED"/>
    <property type="match status" value="1"/>
</dbReference>
<reference evidence="4" key="1">
    <citation type="journal article" date="2020" name="Biotechnol. Biofuels">
        <title>New insights from the biogas microbiome by comprehensive genome-resolved metagenomics of nearly 1600 species originating from multiple anaerobic digesters.</title>
        <authorList>
            <person name="Campanaro S."/>
            <person name="Treu L."/>
            <person name="Rodriguez-R L.M."/>
            <person name="Kovalovszki A."/>
            <person name="Ziels R.M."/>
            <person name="Maus I."/>
            <person name="Zhu X."/>
            <person name="Kougias P.G."/>
            <person name="Basile A."/>
            <person name="Luo G."/>
            <person name="Schluter A."/>
            <person name="Konstantinidis K.T."/>
            <person name="Angelidaki I."/>
        </authorList>
    </citation>
    <scope>NUCLEOTIDE SEQUENCE</scope>
    <source>
        <strain evidence="4">AS06rmzACSIP_7</strain>
    </source>
</reference>
<comment type="caution">
    <text evidence="4">The sequence shown here is derived from an EMBL/GenBank/DDBJ whole genome shotgun (WGS) entry which is preliminary data.</text>
</comment>
<evidence type="ECO:0000313" key="5">
    <source>
        <dbReference type="Proteomes" id="UP000777265"/>
    </source>
</evidence>
<dbReference type="SUPFAM" id="SSF53448">
    <property type="entry name" value="Nucleotide-diphospho-sugar transferases"/>
    <property type="match status" value="1"/>
</dbReference>
<evidence type="ECO:0000256" key="1">
    <source>
        <dbReference type="SAM" id="Phobius"/>
    </source>
</evidence>
<protein>
    <submittedName>
        <fullName evidence="4">Glycosyltransferase family 2 protein</fullName>
    </submittedName>
</protein>
<dbReference type="Pfam" id="PF00535">
    <property type="entry name" value="Glycos_transf_2"/>
    <property type="match status" value="1"/>
</dbReference>
<feature type="transmembrane region" description="Helical" evidence="1">
    <location>
        <begin position="335"/>
        <end position="358"/>
    </location>
</feature>
<proteinExistence type="predicted"/>
<keyword evidence="1" id="KW-1133">Transmembrane helix</keyword>
<dbReference type="InterPro" id="IPR050256">
    <property type="entry name" value="Glycosyltransferase_2"/>
</dbReference>
<dbReference type="InterPro" id="IPR029044">
    <property type="entry name" value="Nucleotide-diphossugar_trans"/>
</dbReference>
<dbReference type="InterPro" id="IPR058718">
    <property type="entry name" value="Agl6_TM_C"/>
</dbReference>
<dbReference type="CDD" id="cd04179">
    <property type="entry name" value="DPM_DPG-synthase_like"/>
    <property type="match status" value="1"/>
</dbReference>
<feature type="transmembrane region" description="Helical" evidence="1">
    <location>
        <begin position="370"/>
        <end position="396"/>
    </location>
</feature>
<name>A0A971M1N8_9BACT</name>
<feature type="transmembrane region" description="Helical" evidence="1">
    <location>
        <begin position="256"/>
        <end position="277"/>
    </location>
</feature>
<dbReference type="InterPro" id="IPR001173">
    <property type="entry name" value="Glyco_trans_2-like"/>
</dbReference>
<evidence type="ECO:0000259" key="3">
    <source>
        <dbReference type="Pfam" id="PF26629"/>
    </source>
</evidence>
<feature type="domain" description="Low-salt glycan biosynthesis hexosyltransferase Agl6 C-terminal transmembrane region" evidence="3">
    <location>
        <begin position="314"/>
        <end position="394"/>
    </location>
</feature>
<dbReference type="Gene3D" id="3.90.550.10">
    <property type="entry name" value="Spore Coat Polysaccharide Biosynthesis Protein SpsA, Chain A"/>
    <property type="match status" value="1"/>
</dbReference>
<evidence type="ECO:0000313" key="4">
    <source>
        <dbReference type="EMBL" id="NLW34467.1"/>
    </source>
</evidence>
<dbReference type="Proteomes" id="UP000777265">
    <property type="component" value="Unassembled WGS sequence"/>
</dbReference>
<dbReference type="AlphaFoldDB" id="A0A971M1N8"/>
<evidence type="ECO:0000259" key="2">
    <source>
        <dbReference type="Pfam" id="PF00535"/>
    </source>
</evidence>
<feature type="transmembrane region" description="Helical" evidence="1">
    <location>
        <begin position="289"/>
        <end position="314"/>
    </location>
</feature>
<dbReference type="EMBL" id="JAAYEE010000054">
    <property type="protein sequence ID" value="NLW34467.1"/>
    <property type="molecule type" value="Genomic_DNA"/>
</dbReference>
<gene>
    <name evidence="4" type="ORF">GXY80_03145</name>
</gene>
<sequence length="401" mass="44869">MTISESIDPNLILVLPDTDEVDPEISIVVPALNESFTIGEFVAWCHEGLRKADIKGEILIVDSSTDNTGAIALAAGARVLKVPKRGLGRAYIDALPFIRGKYALLGDCDLTYDFRELEPFVKELRNGADFVMGSRFRGYIEPGAMPALHRYFGTPLTTFLLNLIYKSSYSDIHCGMRALTTDAFRRLNIQSQSWEYASEMVLKAARMKMKIAEAPIRFYKDREGRLSHHKRSGWFSPWHAGWINLKAMFLNAPEFFLFRPGGILFCLGFLLTLITAFGPRTIGPVTLSLHWMLLGLTLATVGSGALQLGILARVRHNFDPRFTSHARRVLTYDRGTLGGLAMFLVGTGFAAIALIAYLRGGLALRDVHYTSVFGLLLIILGFQLFTFTLVFELMLYDRNRQ</sequence>
<feature type="domain" description="Glycosyltransferase 2-like" evidence="2">
    <location>
        <begin position="26"/>
        <end position="186"/>
    </location>
</feature>
<reference evidence="4" key="2">
    <citation type="submission" date="2020-01" db="EMBL/GenBank/DDBJ databases">
        <authorList>
            <person name="Campanaro S."/>
        </authorList>
    </citation>
    <scope>NUCLEOTIDE SEQUENCE</scope>
    <source>
        <strain evidence="4">AS06rmzACSIP_7</strain>
    </source>
</reference>
<dbReference type="Pfam" id="PF26629">
    <property type="entry name" value="GT2_TM_C"/>
    <property type="match status" value="1"/>
</dbReference>
<organism evidence="4 5">
    <name type="scientific">Syntrophorhabdus aromaticivorans</name>
    <dbReference type="NCBI Taxonomy" id="328301"/>
    <lineage>
        <taxon>Bacteria</taxon>
        <taxon>Pseudomonadati</taxon>
        <taxon>Thermodesulfobacteriota</taxon>
        <taxon>Syntrophorhabdia</taxon>
        <taxon>Syntrophorhabdales</taxon>
        <taxon>Syntrophorhabdaceae</taxon>
        <taxon>Syntrophorhabdus</taxon>
    </lineage>
</organism>
<keyword evidence="1" id="KW-0812">Transmembrane</keyword>